<gene>
    <name evidence="2" type="ORF">PAN31108_00475</name>
</gene>
<accession>A0A5E4RY40</accession>
<reference evidence="2 3" key="1">
    <citation type="submission" date="2019-08" db="EMBL/GenBank/DDBJ databases">
        <authorList>
            <person name="Peeters C."/>
        </authorList>
    </citation>
    <scope>NUCLEOTIDE SEQUENCE [LARGE SCALE GENOMIC DNA]</scope>
    <source>
        <strain evidence="2 3">LMG 31108</strain>
    </source>
</reference>
<protein>
    <submittedName>
        <fullName evidence="2">Uncharacterized protein</fullName>
    </submittedName>
</protein>
<proteinExistence type="predicted"/>
<dbReference type="EMBL" id="CABPSB010000001">
    <property type="protein sequence ID" value="VVD68187.1"/>
    <property type="molecule type" value="Genomic_DNA"/>
</dbReference>
<organism evidence="2 3">
    <name type="scientific">Pandoraea anhela</name>
    <dbReference type="NCBI Taxonomy" id="2508295"/>
    <lineage>
        <taxon>Bacteria</taxon>
        <taxon>Pseudomonadati</taxon>
        <taxon>Pseudomonadota</taxon>
        <taxon>Betaproteobacteria</taxon>
        <taxon>Burkholderiales</taxon>
        <taxon>Burkholderiaceae</taxon>
        <taxon>Pandoraea</taxon>
    </lineage>
</organism>
<keyword evidence="3" id="KW-1185">Reference proteome</keyword>
<sequence>MQNPEFSGAKQVADYTRRFSTEALTTLLDETWKTQEFHNMKALLAAINAEIRKAKSEVRSKREEDERPKILEKINTYTLKTSRQAWTSDWDAFTGNLVPFAAAFIGIVDTKKAQLICRKLALVEIFDPATAARFLQQAEKLAQARRLNLPYDWVGIGKTLGMITSDLPGQPADYSPFDGGGQYFDAFYGISKQGGIPLSFQGITSELDAILHVHPDELAKDEVVFSGSKYTDEHKGEMNKDVDVSYIDSAGVLHLIENGKDMNTLKNKAVGVHDQKRIYMHLSQKTTSFIHAPVAPLTEAQAGRNQITGVQWWYAIPAHALDIDHLRAEDKITLSAVAAAGAGLRCADRRLTPEMLRKLCKG</sequence>
<evidence type="ECO:0000313" key="3">
    <source>
        <dbReference type="Proteomes" id="UP000406256"/>
    </source>
</evidence>
<dbReference type="AlphaFoldDB" id="A0A5E4RY40"/>
<dbReference type="RefSeq" id="WP_150667278.1">
    <property type="nucleotide sequence ID" value="NZ_CABPSB010000001.1"/>
</dbReference>
<evidence type="ECO:0000313" key="2">
    <source>
        <dbReference type="EMBL" id="VVD68187.1"/>
    </source>
</evidence>
<keyword evidence="1" id="KW-0175">Coiled coil</keyword>
<name>A0A5E4RY40_9BURK</name>
<evidence type="ECO:0000256" key="1">
    <source>
        <dbReference type="SAM" id="Coils"/>
    </source>
</evidence>
<feature type="coiled-coil region" evidence="1">
    <location>
        <begin position="37"/>
        <end position="64"/>
    </location>
</feature>
<dbReference type="Proteomes" id="UP000406256">
    <property type="component" value="Unassembled WGS sequence"/>
</dbReference>
<dbReference type="OrthoDB" id="8941214at2"/>